<evidence type="ECO:0000313" key="2">
    <source>
        <dbReference type="Proteomes" id="UP001438707"/>
    </source>
</evidence>
<sequence length="75" mass="8522">MLLDSRTEEQQAAAADKLQPELALASLRKVLGLQPDHPEALAELQEVQQIAIEERQNIAKEEFLQQQQHQQPELP</sequence>
<evidence type="ECO:0000313" key="1">
    <source>
        <dbReference type="EMBL" id="KAK9816398.1"/>
    </source>
</evidence>
<accession>A0AAW1Q6S3</accession>
<dbReference type="AlphaFoldDB" id="A0AAW1Q6S3"/>
<protein>
    <submittedName>
        <fullName evidence="1">Uncharacterized protein</fullName>
    </submittedName>
</protein>
<keyword evidence="2" id="KW-1185">Reference proteome</keyword>
<dbReference type="Proteomes" id="UP001438707">
    <property type="component" value="Unassembled WGS sequence"/>
</dbReference>
<organism evidence="1 2">
    <name type="scientific">Apatococcus lobatus</name>
    <dbReference type="NCBI Taxonomy" id="904363"/>
    <lineage>
        <taxon>Eukaryota</taxon>
        <taxon>Viridiplantae</taxon>
        <taxon>Chlorophyta</taxon>
        <taxon>core chlorophytes</taxon>
        <taxon>Trebouxiophyceae</taxon>
        <taxon>Chlorellales</taxon>
        <taxon>Chlorellaceae</taxon>
        <taxon>Apatococcus</taxon>
    </lineage>
</organism>
<proteinExistence type="predicted"/>
<dbReference type="EMBL" id="JALJOS010000076">
    <property type="protein sequence ID" value="KAK9816398.1"/>
    <property type="molecule type" value="Genomic_DNA"/>
</dbReference>
<reference evidence="1 2" key="1">
    <citation type="journal article" date="2024" name="Nat. Commun.">
        <title>Phylogenomics reveals the evolutionary origins of lichenization in chlorophyte algae.</title>
        <authorList>
            <person name="Puginier C."/>
            <person name="Libourel C."/>
            <person name="Otte J."/>
            <person name="Skaloud P."/>
            <person name="Haon M."/>
            <person name="Grisel S."/>
            <person name="Petersen M."/>
            <person name="Berrin J.G."/>
            <person name="Delaux P.M."/>
            <person name="Dal Grande F."/>
            <person name="Keller J."/>
        </authorList>
    </citation>
    <scope>NUCLEOTIDE SEQUENCE [LARGE SCALE GENOMIC DNA]</scope>
    <source>
        <strain evidence="1 2">SAG 2145</strain>
    </source>
</reference>
<comment type="caution">
    <text evidence="1">The sequence shown here is derived from an EMBL/GenBank/DDBJ whole genome shotgun (WGS) entry which is preliminary data.</text>
</comment>
<gene>
    <name evidence="1" type="ORF">WJX74_007513</name>
</gene>
<name>A0AAW1Q6S3_9CHLO</name>